<evidence type="ECO:0000256" key="1">
    <source>
        <dbReference type="SAM" id="MobiDB-lite"/>
    </source>
</evidence>
<dbReference type="InterPro" id="IPR001054">
    <property type="entry name" value="A/G_cyclase"/>
</dbReference>
<evidence type="ECO:0000259" key="2">
    <source>
        <dbReference type="PROSITE" id="PS50125"/>
    </source>
</evidence>
<dbReference type="Pfam" id="PF00211">
    <property type="entry name" value="Guanylate_cyc"/>
    <property type="match status" value="1"/>
</dbReference>
<keyword evidence="4" id="KW-1185">Reference proteome</keyword>
<dbReference type="AlphaFoldDB" id="A0A2R5FAV6"/>
<dbReference type="SUPFAM" id="SSF55073">
    <property type="entry name" value="Nucleotide cyclase"/>
    <property type="match status" value="1"/>
</dbReference>
<dbReference type="RefSeq" id="WP_109016309.1">
    <property type="nucleotide sequence ID" value="NZ_BDOQ01000013.1"/>
</dbReference>
<dbReference type="Gene3D" id="3.30.70.1230">
    <property type="entry name" value="Nucleotide cyclase"/>
    <property type="match status" value="1"/>
</dbReference>
<sequence length="304" mass="33282">MSERLNKTSICCIVFLDIVAYSQKADSEQLAYKNRFNQLLADAVKDIAQNDRIILDTGDGAAIAMMGSPEDAVFVSMTIRDGILQGNREHPEAPLFVRIGINLGPVRVVKDINGQMSIIGDGINVAQRIMSFAEPNHILVSRSYYEIVSRLSDELTQIFTYSGIKHDKHVREHEVYAIRQSGDAPVGDSAWAEDQPNAHSRAATGLSNGVKIAIFASLLLGLVAIGFGFSRVKTTAVEPVEAAGKPTQAAEKPTQATTVTSEREPKKAESHQNAFKKFFQRQTTTRPSKESSECTPAMRSLNQC</sequence>
<dbReference type="PROSITE" id="PS50125">
    <property type="entry name" value="GUANYLATE_CYCLASE_2"/>
    <property type="match status" value="1"/>
</dbReference>
<feature type="region of interest" description="Disordered" evidence="1">
    <location>
        <begin position="242"/>
        <end position="304"/>
    </location>
</feature>
<dbReference type="CDD" id="cd07302">
    <property type="entry name" value="CHD"/>
    <property type="match status" value="1"/>
</dbReference>
<gene>
    <name evidence="3" type="ORF">NMK_2758</name>
</gene>
<dbReference type="Proteomes" id="UP000245081">
    <property type="component" value="Unassembled WGS sequence"/>
</dbReference>
<accession>A0A2R5FAV6</accession>
<evidence type="ECO:0000313" key="4">
    <source>
        <dbReference type="Proteomes" id="UP000245081"/>
    </source>
</evidence>
<dbReference type="GO" id="GO:0035556">
    <property type="term" value="P:intracellular signal transduction"/>
    <property type="evidence" value="ECO:0007669"/>
    <property type="project" value="InterPro"/>
</dbReference>
<dbReference type="GO" id="GO:0009190">
    <property type="term" value="P:cyclic nucleotide biosynthetic process"/>
    <property type="evidence" value="ECO:0007669"/>
    <property type="project" value="InterPro"/>
</dbReference>
<dbReference type="EMBL" id="BDOQ01000013">
    <property type="protein sequence ID" value="GBG15155.1"/>
    <property type="molecule type" value="Genomic_DNA"/>
</dbReference>
<reference evidence="3 4" key="1">
    <citation type="journal article" date="2018" name="Environ. Microbiol.">
        <title>Isolation and genomic characterization of Novimethylophilus kurashikiensis gen. nov. sp. nov., a new lanthanide-dependent methylotrophic species of Methylophilaceae.</title>
        <authorList>
            <person name="Lv H."/>
            <person name="Sahin N."/>
            <person name="Tani A."/>
        </authorList>
    </citation>
    <scope>NUCLEOTIDE SEQUENCE [LARGE SCALE GENOMIC DNA]</scope>
    <source>
        <strain evidence="3 4">La2-4</strain>
    </source>
</reference>
<name>A0A2R5FAV6_9PROT</name>
<protein>
    <recommendedName>
        <fullName evidence="2">Guanylate cyclase domain-containing protein</fullName>
    </recommendedName>
</protein>
<organism evidence="3 4">
    <name type="scientific">Novimethylophilus kurashikiensis</name>
    <dbReference type="NCBI Taxonomy" id="1825523"/>
    <lineage>
        <taxon>Bacteria</taxon>
        <taxon>Pseudomonadati</taxon>
        <taxon>Pseudomonadota</taxon>
        <taxon>Betaproteobacteria</taxon>
        <taxon>Nitrosomonadales</taxon>
        <taxon>Methylophilaceae</taxon>
        <taxon>Novimethylophilus</taxon>
    </lineage>
</organism>
<comment type="caution">
    <text evidence="3">The sequence shown here is derived from an EMBL/GenBank/DDBJ whole genome shotgun (WGS) entry which is preliminary data.</text>
</comment>
<dbReference type="GO" id="GO:0004016">
    <property type="term" value="F:adenylate cyclase activity"/>
    <property type="evidence" value="ECO:0007669"/>
    <property type="project" value="UniProtKB-ARBA"/>
</dbReference>
<feature type="domain" description="Guanylate cyclase" evidence="2">
    <location>
        <begin position="12"/>
        <end position="130"/>
    </location>
</feature>
<feature type="compositionally biased region" description="Basic and acidic residues" evidence="1">
    <location>
        <begin position="261"/>
        <end position="270"/>
    </location>
</feature>
<dbReference type="InterPro" id="IPR029787">
    <property type="entry name" value="Nucleotide_cyclase"/>
</dbReference>
<dbReference type="OrthoDB" id="9801841at2"/>
<proteinExistence type="predicted"/>
<evidence type="ECO:0000313" key="3">
    <source>
        <dbReference type="EMBL" id="GBG15155.1"/>
    </source>
</evidence>